<dbReference type="Proteomes" id="UP000198806">
    <property type="component" value="Unassembled WGS sequence"/>
</dbReference>
<organism evidence="5 6">
    <name type="scientific">Anaerocolumna aminovalerica</name>
    <dbReference type="NCBI Taxonomy" id="1527"/>
    <lineage>
        <taxon>Bacteria</taxon>
        <taxon>Bacillati</taxon>
        <taxon>Bacillota</taxon>
        <taxon>Clostridia</taxon>
        <taxon>Lachnospirales</taxon>
        <taxon>Lachnospiraceae</taxon>
        <taxon>Anaerocolumna</taxon>
    </lineage>
</organism>
<evidence type="ECO:0000256" key="3">
    <source>
        <dbReference type="ARBA" id="ARBA00023163"/>
    </source>
</evidence>
<dbReference type="GO" id="GO:0043565">
    <property type="term" value="F:sequence-specific DNA binding"/>
    <property type="evidence" value="ECO:0007669"/>
    <property type="project" value="InterPro"/>
</dbReference>
<feature type="domain" description="HTH araC/xylS-type" evidence="4">
    <location>
        <begin position="11"/>
        <end position="109"/>
    </location>
</feature>
<dbReference type="GO" id="GO:0003700">
    <property type="term" value="F:DNA-binding transcription factor activity"/>
    <property type="evidence" value="ECO:0007669"/>
    <property type="project" value="InterPro"/>
</dbReference>
<dbReference type="AlphaFoldDB" id="A0A1I5CP72"/>
<sequence>MERWEVIDAVQKMQDYIKEHIDDSINMEELARNSGYSKRHAIRLFKNILGKSPAEYIRALRLTDSAKNLLFGQKQIIEIAFDSQFETHEGFTRAFSHEFGITPKRYKAEKPPVKYFVAYPIKHYYTYLINKENGCMDEAKSAILCTVTIVKKPKRKLIIMRSKKALDYFSFCEEKGCDWEGLFNSIECRLDNAAIVDLPDKLVTSGTTKCGAGVEIPFDYSGIIPDSCDCIELEENYAMIFQSEPFENEDDYGIAISTVFKAVENYNPIQYGYEFVLDSAPKYNYGAYCKMGAKVEVPVAKI</sequence>
<evidence type="ECO:0000256" key="2">
    <source>
        <dbReference type="ARBA" id="ARBA00023125"/>
    </source>
</evidence>
<dbReference type="InterPro" id="IPR018060">
    <property type="entry name" value="HTH_AraC"/>
</dbReference>
<evidence type="ECO:0000313" key="6">
    <source>
        <dbReference type="Proteomes" id="UP000198806"/>
    </source>
</evidence>
<dbReference type="PROSITE" id="PS01124">
    <property type="entry name" value="HTH_ARAC_FAMILY_2"/>
    <property type="match status" value="1"/>
</dbReference>
<dbReference type="STRING" id="1527.SAMN04489757_103189"/>
<proteinExistence type="predicted"/>
<evidence type="ECO:0000256" key="1">
    <source>
        <dbReference type="ARBA" id="ARBA00023015"/>
    </source>
</evidence>
<dbReference type="InterPro" id="IPR018062">
    <property type="entry name" value="HTH_AraC-typ_CS"/>
</dbReference>
<keyword evidence="2 5" id="KW-0238">DNA-binding</keyword>
<name>A0A1I5CP72_9FIRM</name>
<keyword evidence="1" id="KW-0805">Transcription regulation</keyword>
<gene>
    <name evidence="5" type="ORF">SAMN04489757_103189</name>
</gene>
<accession>A0A1I5CP72</accession>
<evidence type="ECO:0000259" key="4">
    <source>
        <dbReference type="PROSITE" id="PS01124"/>
    </source>
</evidence>
<dbReference type="RefSeq" id="WP_091684302.1">
    <property type="nucleotide sequence ID" value="NZ_BAABFM010000006.1"/>
</dbReference>
<dbReference type="PANTHER" id="PTHR47504">
    <property type="entry name" value="RIGHT ORIGIN-BINDING PROTEIN"/>
    <property type="match status" value="1"/>
</dbReference>
<protein>
    <submittedName>
        <fullName evidence="5">AraC-type DNA-binding protein</fullName>
    </submittedName>
</protein>
<dbReference type="Gene3D" id="1.10.10.60">
    <property type="entry name" value="Homeodomain-like"/>
    <property type="match status" value="2"/>
</dbReference>
<dbReference type="EMBL" id="FOWD01000003">
    <property type="protein sequence ID" value="SFN88810.1"/>
    <property type="molecule type" value="Genomic_DNA"/>
</dbReference>
<evidence type="ECO:0000313" key="5">
    <source>
        <dbReference type="EMBL" id="SFN88810.1"/>
    </source>
</evidence>
<keyword evidence="3" id="KW-0804">Transcription</keyword>
<keyword evidence="6" id="KW-1185">Reference proteome</keyword>
<dbReference type="InterPro" id="IPR009057">
    <property type="entry name" value="Homeodomain-like_sf"/>
</dbReference>
<reference evidence="5 6" key="1">
    <citation type="submission" date="2016-10" db="EMBL/GenBank/DDBJ databases">
        <authorList>
            <person name="de Groot N.N."/>
        </authorList>
    </citation>
    <scope>NUCLEOTIDE SEQUENCE [LARGE SCALE GENOMIC DNA]</scope>
    <source>
        <strain evidence="5 6">DSM 1283</strain>
    </source>
</reference>
<dbReference type="PANTHER" id="PTHR47504:SF5">
    <property type="entry name" value="RIGHT ORIGIN-BINDING PROTEIN"/>
    <property type="match status" value="1"/>
</dbReference>
<dbReference type="PROSITE" id="PS00041">
    <property type="entry name" value="HTH_ARAC_FAMILY_1"/>
    <property type="match status" value="1"/>
</dbReference>
<dbReference type="OrthoDB" id="9801721at2"/>
<dbReference type="Pfam" id="PF12833">
    <property type="entry name" value="HTH_18"/>
    <property type="match status" value="1"/>
</dbReference>
<dbReference type="SUPFAM" id="SSF46689">
    <property type="entry name" value="Homeodomain-like"/>
    <property type="match status" value="2"/>
</dbReference>
<dbReference type="InterPro" id="IPR050959">
    <property type="entry name" value="MarA-like"/>
</dbReference>
<dbReference type="SMART" id="SM00342">
    <property type="entry name" value="HTH_ARAC"/>
    <property type="match status" value="1"/>
</dbReference>